<gene>
    <name evidence="1" type="ORF">IPOD504_LOCUS5388</name>
</gene>
<evidence type="ECO:0000313" key="2">
    <source>
        <dbReference type="Proteomes" id="UP000837857"/>
    </source>
</evidence>
<feature type="non-terminal residue" evidence="1">
    <location>
        <position position="1"/>
    </location>
</feature>
<evidence type="ECO:0000313" key="1">
    <source>
        <dbReference type="EMBL" id="CAH2046145.1"/>
    </source>
</evidence>
<dbReference type="Proteomes" id="UP000837857">
    <property type="component" value="Chromosome 16"/>
</dbReference>
<dbReference type="EMBL" id="OW152828">
    <property type="protein sequence ID" value="CAH2046145.1"/>
    <property type="molecule type" value="Genomic_DNA"/>
</dbReference>
<keyword evidence="2" id="KW-1185">Reference proteome</keyword>
<proteinExistence type="predicted"/>
<organism evidence="1 2">
    <name type="scientific">Iphiclides podalirius</name>
    <name type="common">scarce swallowtail</name>
    <dbReference type="NCBI Taxonomy" id="110791"/>
    <lineage>
        <taxon>Eukaryota</taxon>
        <taxon>Metazoa</taxon>
        <taxon>Ecdysozoa</taxon>
        <taxon>Arthropoda</taxon>
        <taxon>Hexapoda</taxon>
        <taxon>Insecta</taxon>
        <taxon>Pterygota</taxon>
        <taxon>Neoptera</taxon>
        <taxon>Endopterygota</taxon>
        <taxon>Lepidoptera</taxon>
        <taxon>Glossata</taxon>
        <taxon>Ditrysia</taxon>
        <taxon>Papilionoidea</taxon>
        <taxon>Papilionidae</taxon>
        <taxon>Papilioninae</taxon>
        <taxon>Iphiclides</taxon>
    </lineage>
</organism>
<reference evidence="1" key="1">
    <citation type="submission" date="2022-03" db="EMBL/GenBank/DDBJ databases">
        <authorList>
            <person name="Martin H S."/>
        </authorList>
    </citation>
    <scope>NUCLEOTIDE SEQUENCE</scope>
</reference>
<accession>A0ABN8I3R9</accession>
<sequence length="114" mass="13226">MLRITPLKQSCDANLKVLLKLQVNNKRQRLDSGPWHFDLFRRHKYAPLRARGSRPKRASRMRSVASWSSSQRRVRRPWIIGSDVFHGINLLNPLRALDGIGEPDVCGCRHQFGR</sequence>
<name>A0ABN8I3R9_9NEOP</name>
<protein>
    <submittedName>
        <fullName evidence="1">Uncharacterized protein</fullName>
    </submittedName>
</protein>